<reference evidence="1" key="1">
    <citation type="journal article" date="2023" name="Microorganisms">
        <title>Genomic Characterization of Arcobacter butzleri Strains Isolated from Various Sources in Lithuania.</title>
        <authorList>
            <person name="Uljanovas D."/>
            <person name="Golz G."/>
            <person name="Fleischmann S."/>
            <person name="Kudirkiene E."/>
            <person name="Kasetiene N."/>
            <person name="Grineviciene A."/>
            <person name="Tamuleviciene E."/>
            <person name="Aksomaitiene J."/>
            <person name="Alter T."/>
            <person name="Malakauskas M."/>
        </authorList>
    </citation>
    <scope>NUCLEOTIDE SEQUENCE</scope>
    <source>
        <strain evidence="1">W48</strain>
    </source>
</reference>
<dbReference type="RefSeq" id="WP_301343009.1">
    <property type="nucleotide sequence ID" value="NZ_JAQJJC010000010.1"/>
</dbReference>
<name>A0AAW7Q4R5_9BACT</name>
<dbReference type="AlphaFoldDB" id="A0AAW7Q4R5"/>
<dbReference type="Proteomes" id="UP001170713">
    <property type="component" value="Unassembled WGS sequence"/>
</dbReference>
<reference evidence="1" key="2">
    <citation type="submission" date="2023-01" db="EMBL/GenBank/DDBJ databases">
        <authorList>
            <person name="Uljanovas D."/>
        </authorList>
    </citation>
    <scope>NUCLEOTIDE SEQUENCE</scope>
    <source>
        <strain evidence="1">W48</strain>
    </source>
</reference>
<dbReference type="EMBL" id="JAQJJC010000010">
    <property type="protein sequence ID" value="MDN5114479.1"/>
    <property type="molecule type" value="Genomic_DNA"/>
</dbReference>
<gene>
    <name evidence="1" type="ORF">PJV88_07515</name>
</gene>
<proteinExistence type="predicted"/>
<evidence type="ECO:0000313" key="1">
    <source>
        <dbReference type="EMBL" id="MDN5114479.1"/>
    </source>
</evidence>
<organism evidence="1 2">
    <name type="scientific">Aliarcobacter butzleri</name>
    <dbReference type="NCBI Taxonomy" id="28197"/>
    <lineage>
        <taxon>Bacteria</taxon>
        <taxon>Pseudomonadati</taxon>
        <taxon>Campylobacterota</taxon>
        <taxon>Epsilonproteobacteria</taxon>
        <taxon>Campylobacterales</taxon>
        <taxon>Arcobacteraceae</taxon>
        <taxon>Aliarcobacter</taxon>
    </lineage>
</organism>
<accession>A0AAW7Q4R5</accession>
<evidence type="ECO:0000313" key="2">
    <source>
        <dbReference type="Proteomes" id="UP001170713"/>
    </source>
</evidence>
<sequence length="356" mass="41889">MSSKKFLKIVLSLSFFILLFVGIFNYKTDSLGLLRESTLEKVAEELSNGRIIAGLGNIDERIFRKKQIEYLKNDVEYVAIGSSRIMQLRKNMFLNDEINNFQNYSVSGASIEDYIALLQIHKNKFGTLPKNVILGLDAWIFNKNNEQTRYKSLTKEYNQFLKILNVNPLEKPKKEETNKIKISYFVSLDYFKENIKSFRKKQAYYVVNTIEVDDALKMPDGSIYYPYKDRFPNFNEVEKIAKSYAQGNVYSLEKYEEISNIELFEKLINYLKYNGVNVYFYLTPYHPITYDILLSNEKYKIIDKAEIYLKEFAKHNSIKLVGSYNPHNYNLKNNDFFDGMHSLDIAYEIIFKDLLN</sequence>
<protein>
    <submittedName>
        <fullName evidence="1">Uncharacterized protein</fullName>
    </submittedName>
</protein>
<comment type="caution">
    <text evidence="1">The sequence shown here is derived from an EMBL/GenBank/DDBJ whole genome shotgun (WGS) entry which is preliminary data.</text>
</comment>